<dbReference type="Pfam" id="PF07669">
    <property type="entry name" value="Eco57I"/>
    <property type="match status" value="1"/>
</dbReference>
<keyword evidence="9" id="KW-1185">Reference proteome</keyword>
<evidence type="ECO:0000256" key="1">
    <source>
        <dbReference type="ARBA" id="ARBA00011900"/>
    </source>
</evidence>
<feature type="domain" description="Type II methyltransferase M.TaqI-like" evidence="7">
    <location>
        <begin position="471"/>
        <end position="655"/>
    </location>
</feature>
<evidence type="ECO:0000313" key="9">
    <source>
        <dbReference type="Proteomes" id="UP000181860"/>
    </source>
</evidence>
<reference evidence="8 9" key="1">
    <citation type="submission" date="2016-10" db="EMBL/GenBank/DDBJ databases">
        <authorList>
            <person name="Varghese N."/>
            <person name="Submissions S."/>
        </authorList>
    </citation>
    <scope>NUCLEOTIDE SEQUENCE [LARGE SCALE GENOMIC DNA]</scope>
    <source>
        <strain evidence="8 9">ATCC 43761</strain>
    </source>
</reference>
<evidence type="ECO:0000256" key="3">
    <source>
        <dbReference type="ARBA" id="ARBA00022679"/>
    </source>
</evidence>
<dbReference type="InterPro" id="IPR011639">
    <property type="entry name" value="MethylTrfase_TaqI-like_dom"/>
</dbReference>
<dbReference type="InterPro" id="IPR002052">
    <property type="entry name" value="DNA_methylase_N6_adenine_CS"/>
</dbReference>
<gene>
    <name evidence="8" type="ORF">SAMN02983011_02313</name>
</gene>
<dbReference type="InterPro" id="IPR029063">
    <property type="entry name" value="SAM-dependent_MTases_sf"/>
</dbReference>
<dbReference type="InterPro" id="IPR050953">
    <property type="entry name" value="N4_N6_ade-DNA_methylase"/>
</dbReference>
<comment type="catalytic activity">
    <reaction evidence="5">
        <text>a 2'-deoxyadenosine in DNA + S-adenosyl-L-methionine = an N(6)-methyl-2'-deoxyadenosine in DNA + S-adenosyl-L-homocysteine + H(+)</text>
        <dbReference type="Rhea" id="RHEA:15197"/>
        <dbReference type="Rhea" id="RHEA-COMP:12418"/>
        <dbReference type="Rhea" id="RHEA-COMP:12419"/>
        <dbReference type="ChEBI" id="CHEBI:15378"/>
        <dbReference type="ChEBI" id="CHEBI:57856"/>
        <dbReference type="ChEBI" id="CHEBI:59789"/>
        <dbReference type="ChEBI" id="CHEBI:90615"/>
        <dbReference type="ChEBI" id="CHEBI:90616"/>
        <dbReference type="EC" id="2.1.1.72"/>
    </reaction>
</comment>
<dbReference type="EMBL" id="FMXC01000051">
    <property type="protein sequence ID" value="SDA70613.1"/>
    <property type="molecule type" value="Genomic_DNA"/>
</dbReference>
<proteinExistence type="predicted"/>
<feature type="domain" description="Restriction endonuclease type I HsdR N-terminal" evidence="6">
    <location>
        <begin position="55"/>
        <end position="171"/>
    </location>
</feature>
<dbReference type="PANTHER" id="PTHR33841:SF1">
    <property type="entry name" value="DNA METHYLTRANSFERASE A"/>
    <property type="match status" value="1"/>
</dbReference>
<keyword evidence="2" id="KW-0489">Methyltransferase</keyword>
<dbReference type="InterPro" id="IPR007409">
    <property type="entry name" value="Restrct_endonuc_type1_HsdR_N"/>
</dbReference>
<dbReference type="Pfam" id="PF04313">
    <property type="entry name" value="HSDR_N"/>
    <property type="match status" value="1"/>
</dbReference>
<dbReference type="PRINTS" id="PR00507">
    <property type="entry name" value="N12N6MTFRASE"/>
</dbReference>
<keyword evidence="4" id="KW-0949">S-adenosyl-L-methionine</keyword>
<dbReference type="Proteomes" id="UP000181860">
    <property type="component" value="Unassembled WGS sequence"/>
</dbReference>
<evidence type="ECO:0000313" key="8">
    <source>
        <dbReference type="EMBL" id="SDA70613.1"/>
    </source>
</evidence>
<dbReference type="PROSITE" id="PS00092">
    <property type="entry name" value="N6_MTASE"/>
    <property type="match status" value="1"/>
</dbReference>
<evidence type="ECO:0000259" key="6">
    <source>
        <dbReference type="Pfam" id="PF04313"/>
    </source>
</evidence>
<evidence type="ECO:0000256" key="4">
    <source>
        <dbReference type="ARBA" id="ARBA00022691"/>
    </source>
</evidence>
<dbReference type="SUPFAM" id="SSF53335">
    <property type="entry name" value="S-adenosyl-L-methionine-dependent methyltransferases"/>
    <property type="match status" value="1"/>
</dbReference>
<name>A0ABY0MGY0_9LACO</name>
<comment type="caution">
    <text evidence="8">The sequence shown here is derived from an EMBL/GenBank/DDBJ whole genome shotgun (WGS) entry which is preliminary data.</text>
</comment>
<evidence type="ECO:0000256" key="2">
    <source>
        <dbReference type="ARBA" id="ARBA00022603"/>
    </source>
</evidence>
<accession>A0ABY0MGY0</accession>
<protein>
    <recommendedName>
        <fullName evidence="1">site-specific DNA-methyltransferase (adenine-specific)</fullName>
        <ecNumber evidence="1">2.1.1.72</ecNumber>
    </recommendedName>
</protein>
<dbReference type="Gene3D" id="3.90.1570.30">
    <property type="match status" value="1"/>
</dbReference>
<keyword evidence="3" id="KW-0808">Transferase</keyword>
<dbReference type="Gene3D" id="3.40.50.150">
    <property type="entry name" value="Vaccinia Virus protein VP39"/>
    <property type="match status" value="1"/>
</dbReference>
<sequence length="999" mass="115896">MIRLRMHHCGSGLLGSLIKVFMKRLDKQEVKRALEDLVDKYVINRTDLIDKKKNYNESEARREYIDPFLEIFGWDIQNKAGKSLSEADVVTEDPLSRNKDEETFIHSRPDYELRRNGIIYYCVEAKKPSVDIHNNEKTSTQILQYGWSANNKLGILTNFETLQIFQTYEKPNPDHPFKPWKSWDYKDYVDHFDELWQILSNELVYERETDKFIDKITPKSATKTQLDSVFLQELDGWRVLVGQDLIDHKPEIYNKQKNFDRLNSDVQTFLNQIIFLRFAEDNQIERPKGRNELEYIFSGDDFSKKLKALDKKYNSGIFEDSNISYLLSKETINIICRDLYYPYSSYNFAIINLAILGKIYEQFLQEELTVNDGKVELVKTRQSSIKSVVSTPIELTHIIAKRALSTKLSNIKSIEDLLELKIADIAVGSGVFLVTVYDLLVDKVMELKGFTKLTSSTEAPLDIKKKIISNVLYGMDIDKHAVQITKFSLGLRLLKGERPERFKNEMPLIPSMDKHIINGNSLVTEEDVADIIATNEKWTSSPNLSNELAIINPSNGFKQKFDIVIGNPPYLSTSEMKQNSEMELEIYNHKFHSAYKQYDKSYLFIEQMLNILKDDGNGTYIVPNKFPMIDSGLKLREILNGHISAFIDFGANQLFRGKDIYVSIIDIVRKSQNKIDYCEVNNTSEANNPKFNSYTYTEIKSPTNSWLLTDDKASLSMFRAMKDYPRISDLTDTHNGIQTSKNDIYLIPLKKVLDDTNERYLRFKNKGKEWIIEKDICRPFFKNIAKKGTYYNQPKMDSWLIFPYTEDGKIYSFQEMEAKFPYALKYFEAFKQVLVPSKRNVNLPSGGQWYVFGRDQGLTGWDKSKLIVGVMANKPSAAIDHKHLLLASGGTAGYIPIFQKNDEYALEYIEAWLNYERVNRMFKMVSTSFRHGYWTHGTNVMKVIPFLTIDKQNKKEVETYKKIVKLTKQINESNGKFQSILVQSVNKLFDELADQKLKL</sequence>
<evidence type="ECO:0000259" key="7">
    <source>
        <dbReference type="Pfam" id="PF07669"/>
    </source>
</evidence>
<dbReference type="EC" id="2.1.1.72" evidence="1"/>
<organism evidence="8 9">
    <name type="scientific">Lactobacillus kefiranofaciens</name>
    <dbReference type="NCBI Taxonomy" id="267818"/>
    <lineage>
        <taxon>Bacteria</taxon>
        <taxon>Bacillati</taxon>
        <taxon>Bacillota</taxon>
        <taxon>Bacilli</taxon>
        <taxon>Lactobacillales</taxon>
        <taxon>Lactobacillaceae</taxon>
        <taxon>Lactobacillus</taxon>
    </lineage>
</organism>
<evidence type="ECO:0000256" key="5">
    <source>
        <dbReference type="ARBA" id="ARBA00047942"/>
    </source>
</evidence>
<dbReference type="PANTHER" id="PTHR33841">
    <property type="entry name" value="DNA METHYLTRANSFERASE YEEA-RELATED"/>
    <property type="match status" value="1"/>
</dbReference>